<gene>
    <name evidence="3" type="ORF">NZD89_07635</name>
</gene>
<dbReference type="EMBL" id="CP104067">
    <property type="protein sequence ID" value="WAH43258.1"/>
    <property type="molecule type" value="Genomic_DNA"/>
</dbReference>
<dbReference type="RefSeq" id="WP_268007137.1">
    <property type="nucleotide sequence ID" value="NZ_BSUT01000001.1"/>
</dbReference>
<dbReference type="Proteomes" id="UP001164761">
    <property type="component" value="Chromosome"/>
</dbReference>
<keyword evidence="4" id="KW-1185">Reference proteome</keyword>
<keyword evidence="1" id="KW-0175">Coiled coil</keyword>
<evidence type="ECO:0000313" key="4">
    <source>
        <dbReference type="Proteomes" id="UP001164761"/>
    </source>
</evidence>
<feature type="domain" description="Recombinase" evidence="2">
    <location>
        <begin position="163"/>
        <end position="282"/>
    </location>
</feature>
<organism evidence="3 4">
    <name type="scientific">Alicyclobacillus fastidiosus</name>
    <dbReference type="NCBI Taxonomy" id="392011"/>
    <lineage>
        <taxon>Bacteria</taxon>
        <taxon>Bacillati</taxon>
        <taxon>Bacillota</taxon>
        <taxon>Bacilli</taxon>
        <taxon>Bacillales</taxon>
        <taxon>Alicyclobacillaceae</taxon>
        <taxon>Alicyclobacillus</taxon>
    </lineage>
</organism>
<feature type="coiled-coil region" evidence="1">
    <location>
        <begin position="360"/>
        <end position="398"/>
    </location>
</feature>
<dbReference type="PANTHER" id="PTHR30461">
    <property type="entry name" value="DNA-INVERTASE FROM LAMBDOID PROPHAGE"/>
    <property type="match status" value="1"/>
</dbReference>
<dbReference type="InterPro" id="IPR050639">
    <property type="entry name" value="SSR_resolvase"/>
</dbReference>
<dbReference type="Gene3D" id="3.40.50.1390">
    <property type="entry name" value="Resolvase, N-terminal catalytic domain"/>
    <property type="match status" value="1"/>
</dbReference>
<dbReference type="PANTHER" id="PTHR30461:SF23">
    <property type="entry name" value="DNA RECOMBINASE-RELATED"/>
    <property type="match status" value="1"/>
</dbReference>
<dbReference type="InterPro" id="IPR006119">
    <property type="entry name" value="Resolv_N"/>
</dbReference>
<dbReference type="Pfam" id="PF07508">
    <property type="entry name" value="Recombinase"/>
    <property type="match status" value="1"/>
</dbReference>
<dbReference type="Gene3D" id="3.90.1750.20">
    <property type="entry name" value="Putative Large Serine Recombinase, Chain B, Domain 2"/>
    <property type="match status" value="1"/>
</dbReference>
<dbReference type="InterPro" id="IPR036162">
    <property type="entry name" value="Resolvase-like_N_sf"/>
</dbReference>
<name>A0ABY6ZJZ8_9BACL</name>
<dbReference type="SUPFAM" id="SSF53041">
    <property type="entry name" value="Resolvase-like"/>
    <property type="match status" value="1"/>
</dbReference>
<evidence type="ECO:0000256" key="1">
    <source>
        <dbReference type="SAM" id="Coils"/>
    </source>
</evidence>
<evidence type="ECO:0000259" key="2">
    <source>
        <dbReference type="PROSITE" id="PS51737"/>
    </source>
</evidence>
<accession>A0ABY6ZJZ8</accession>
<proteinExistence type="predicted"/>
<sequence>MSLHNNIPQGIGVIYVRYSTKKQEKELQVGTIERVKKKYNMTADEIYLDPGVSATKVPKDKRPDLQRLLNDAKAGKFQYILTYNSDRLARNATEHREIRVEMARLGIPIILCSTETIYDTGDLVGQLVQDGFTQFEAEQIRARTRDMVRTRAVQGKWFSGPLPYGYTFNEKTQQYEPTPEAKVHVKEMFAAYMRGQSFSSIAAGLPIEQNHGRKWTKERVRSIITNPFYAGKTRVFKSNPKSPNSILPKEKWVMGDSDKIVPIITMEQWEQCWHLFEQKRQGIVPPRTFNTPYLLKDLIHCYHSDEDQPLMFSKNYSNPSDKRKLRDRRVYVCSHPSCNHKIFAEDAERVVLQEVEAIIYRQAERIGAELKRQLEHELKELQEAIRSFQKANEENEMLIYRAGRELKAFAEMENKEESKTLRYVMLQYRLELQQKVQSNNALIEEKKRRIQYINDVELKSNTWADVLSEAEESKDMRRLLLYLLKEVIVYSNNTMKVVARIDTEM</sequence>
<protein>
    <submittedName>
        <fullName evidence="3">Recombinase family protein</fullName>
    </submittedName>
</protein>
<dbReference type="SMART" id="SM00857">
    <property type="entry name" value="Resolvase"/>
    <property type="match status" value="1"/>
</dbReference>
<dbReference type="PROSITE" id="PS51737">
    <property type="entry name" value="RECOMBINASE_DNA_BIND"/>
    <property type="match status" value="1"/>
</dbReference>
<evidence type="ECO:0000313" key="3">
    <source>
        <dbReference type="EMBL" id="WAH43258.1"/>
    </source>
</evidence>
<dbReference type="Pfam" id="PF00239">
    <property type="entry name" value="Resolvase"/>
    <property type="match status" value="1"/>
</dbReference>
<reference evidence="3" key="1">
    <citation type="submission" date="2022-08" db="EMBL/GenBank/DDBJ databases">
        <title>Alicyclobacillus fastidiosus DSM 17978, complete genome.</title>
        <authorList>
            <person name="Wang Q."/>
            <person name="Cai R."/>
            <person name="Wang Z."/>
        </authorList>
    </citation>
    <scope>NUCLEOTIDE SEQUENCE</scope>
    <source>
        <strain evidence="3">DSM 17978</strain>
    </source>
</reference>
<dbReference type="CDD" id="cd00338">
    <property type="entry name" value="Ser_Recombinase"/>
    <property type="match status" value="1"/>
</dbReference>
<dbReference type="InterPro" id="IPR038109">
    <property type="entry name" value="DNA_bind_recomb_sf"/>
</dbReference>
<dbReference type="InterPro" id="IPR011109">
    <property type="entry name" value="DNA_bind_recombinase_dom"/>
</dbReference>